<dbReference type="PANTHER" id="PTHR48207:SF3">
    <property type="entry name" value="SUCCINATE--HYDROXYMETHYLGLUTARATE COA-TRANSFERASE"/>
    <property type="match status" value="1"/>
</dbReference>
<dbReference type="InterPro" id="IPR023606">
    <property type="entry name" value="CoA-Trfase_III_dom_1_sf"/>
</dbReference>
<dbReference type="STRING" id="1088721.JI59_08500"/>
<feature type="region of interest" description="Disordered" evidence="2">
    <location>
        <begin position="36"/>
        <end position="62"/>
    </location>
</feature>
<evidence type="ECO:0000256" key="2">
    <source>
        <dbReference type="SAM" id="MobiDB-lite"/>
    </source>
</evidence>
<protein>
    <submittedName>
        <fullName evidence="3">Acyl-CoA transferase/carnitine dehydratase</fullName>
    </submittedName>
</protein>
<evidence type="ECO:0000256" key="1">
    <source>
        <dbReference type="ARBA" id="ARBA00022679"/>
    </source>
</evidence>
<name>G6ED98_9SPHN</name>
<keyword evidence="4" id="KW-1185">Reference proteome</keyword>
<dbReference type="Gene3D" id="3.30.1540.10">
    <property type="entry name" value="formyl-coa transferase, domain 3"/>
    <property type="match status" value="1"/>
</dbReference>
<dbReference type="Pfam" id="PF02515">
    <property type="entry name" value="CoA_transf_3"/>
    <property type="match status" value="1"/>
</dbReference>
<dbReference type="GO" id="GO:0008410">
    <property type="term" value="F:CoA-transferase activity"/>
    <property type="evidence" value="ECO:0007669"/>
    <property type="project" value="TreeGrafter"/>
</dbReference>
<dbReference type="EMBL" id="AGFM01000033">
    <property type="protein sequence ID" value="EHJ60697.1"/>
    <property type="molecule type" value="Genomic_DNA"/>
</dbReference>
<dbReference type="AlphaFoldDB" id="G6ED98"/>
<dbReference type="InterPro" id="IPR050483">
    <property type="entry name" value="CoA-transferase_III_domain"/>
</dbReference>
<comment type="caution">
    <text evidence="3">The sequence shown here is derived from an EMBL/GenBank/DDBJ whole genome shotgun (WGS) entry which is preliminary data.</text>
</comment>
<evidence type="ECO:0000313" key="3">
    <source>
        <dbReference type="EMBL" id="EHJ60697.1"/>
    </source>
</evidence>
<dbReference type="InterPro" id="IPR003673">
    <property type="entry name" value="CoA-Trfase_fam_III"/>
</dbReference>
<dbReference type="PANTHER" id="PTHR48207">
    <property type="entry name" value="SUCCINATE--HYDROXYMETHYLGLUTARATE COA-TRANSFERASE"/>
    <property type="match status" value="1"/>
</dbReference>
<evidence type="ECO:0000313" key="4">
    <source>
        <dbReference type="Proteomes" id="UP000004030"/>
    </source>
</evidence>
<reference evidence="3 4" key="1">
    <citation type="journal article" date="2012" name="J. Bacteriol.">
        <title>Genome sequence of benzo(a)pyrene-degrading bacterium Novosphingobium pentaromativorans US6-1.</title>
        <authorList>
            <person name="Luo Y.R."/>
            <person name="Kang S.G."/>
            <person name="Kim S.J."/>
            <person name="Kim M.R."/>
            <person name="Li N."/>
            <person name="Lee J.H."/>
            <person name="Kwon K.K."/>
        </authorList>
    </citation>
    <scope>NUCLEOTIDE SEQUENCE [LARGE SCALE GENOMIC DNA]</scope>
    <source>
        <strain evidence="3 4">US6-1</strain>
    </source>
</reference>
<keyword evidence="1 3" id="KW-0808">Transferase</keyword>
<accession>G6ED98</accession>
<organism evidence="3 4">
    <name type="scientific">Novosphingobium pentaromativorans US6-1</name>
    <dbReference type="NCBI Taxonomy" id="1088721"/>
    <lineage>
        <taxon>Bacteria</taxon>
        <taxon>Pseudomonadati</taxon>
        <taxon>Pseudomonadota</taxon>
        <taxon>Alphaproteobacteria</taxon>
        <taxon>Sphingomonadales</taxon>
        <taxon>Sphingomonadaceae</taxon>
        <taxon>Novosphingobium</taxon>
    </lineage>
</organism>
<gene>
    <name evidence="3" type="ORF">NSU_2319</name>
</gene>
<dbReference type="SUPFAM" id="SSF89796">
    <property type="entry name" value="CoA-transferase family III (CaiB/BaiF)"/>
    <property type="match status" value="1"/>
</dbReference>
<dbReference type="eggNOG" id="COG1804">
    <property type="taxonomic scope" value="Bacteria"/>
</dbReference>
<dbReference type="InterPro" id="IPR044855">
    <property type="entry name" value="CoA-Trfase_III_dom3_sf"/>
</dbReference>
<sequence length="399" mass="43153">MEGLRVLDLGRYLAAPWCTQLLGDLGAEVIKVERPGKGDDMRSYGPPFLKNREGEDDDSPYYISSNRNKKSVTVNIANPDGAQLIRDLARECDILVENYKVGDLKRFGLDYNTLKDVNPHLIYCSVTGFGQSGPDCHRPGLDSLFQATCGLMSVTGEADGAPQKVGVPISDFIAGMYATVAILAALRHREINGGEGQHIDIALLDSTISAFTSIMQGYLVSGIVPMRAGSSTPGNDPAGQFTCSDGDLILSAGADNQFKALAKVIDRPEWADAPEFATRPLRVSNRDIINAGINESLSAHPRHYWFEKLQAAGIMCAPINTMAEALEEPQVKHRGVVIEIEHPRAGPVPIIANPMRMSGTPIPTPRISPDVGQHTDEVLQAVLDKSSEDIEALRRNGAI</sequence>
<proteinExistence type="predicted"/>
<dbReference type="PATRIC" id="fig|1088721.3.peg.2296"/>
<dbReference type="Proteomes" id="UP000004030">
    <property type="component" value="Unassembled WGS sequence"/>
</dbReference>
<dbReference type="Gene3D" id="3.40.50.10540">
    <property type="entry name" value="Crotonobetainyl-coa:carnitine coa-transferase, domain 1"/>
    <property type="match status" value="1"/>
</dbReference>